<dbReference type="GeneID" id="106160797"/>
<dbReference type="OrthoDB" id="6264873at2759"/>
<keyword evidence="2" id="KW-1185">Reference proteome</keyword>
<dbReference type="AlphaFoldDB" id="A0A1S3I407"/>
<dbReference type="InParanoid" id="A0A1S3I407"/>
<evidence type="ECO:0000313" key="2">
    <source>
        <dbReference type="Proteomes" id="UP000085678"/>
    </source>
</evidence>
<accession>A0A1S3I407</accession>
<evidence type="ECO:0000313" key="3">
    <source>
        <dbReference type="RefSeq" id="XP_013393000.1"/>
    </source>
</evidence>
<reference evidence="3" key="1">
    <citation type="submission" date="2025-08" db="UniProtKB">
        <authorList>
            <consortium name="RefSeq"/>
        </authorList>
    </citation>
    <scope>IDENTIFICATION</scope>
    <source>
        <tissue evidence="3">Gonads</tissue>
    </source>
</reference>
<feature type="compositionally biased region" description="Pro residues" evidence="1">
    <location>
        <begin position="315"/>
        <end position="327"/>
    </location>
</feature>
<dbReference type="KEGG" id="lak:106160797"/>
<dbReference type="Proteomes" id="UP000085678">
    <property type="component" value="Unplaced"/>
</dbReference>
<proteinExistence type="predicted"/>
<gene>
    <name evidence="3" type="primary">LOC106160797</name>
</gene>
<dbReference type="RefSeq" id="XP_013393000.1">
    <property type="nucleotide sequence ID" value="XM_013537546.1"/>
</dbReference>
<feature type="compositionally biased region" description="Low complexity" evidence="1">
    <location>
        <begin position="267"/>
        <end position="280"/>
    </location>
</feature>
<feature type="region of interest" description="Disordered" evidence="1">
    <location>
        <begin position="260"/>
        <end position="327"/>
    </location>
</feature>
<sequence>MAAVAPVTAISWSEFIVDPPLMYGLFAPTPGRLTYDPNRVKFLQNTSSNGGQSNAEARLLHVETIDDLVQVREELFSKPLFMRVYTEHVKVEDYGLVRVRTRWRGDFAVLINTLHPQIRHQMEPKFEEAMNELSQGKKFCLEFDLGPTLERWYAEILDVDSGCSRSNTKSKYTRLYITNHTKYQHCFDCNVIWAVLCNVCWLMSAPCYMIHRASTVTDIMHDIASPIVMRTPLSRGRVVDIAPQTDSQALQQAQQALRQHAEQVRLQQEAEAQHRAQQMEPTQPPTYSEAVATSQQGQQYQPQQFGAPQTAQPVPLLPPPPPSGKLA</sequence>
<protein>
    <submittedName>
        <fullName evidence="3">Uncharacterized protein LOC106160797</fullName>
    </submittedName>
</protein>
<dbReference type="OMA" id="GNTTHIN"/>
<evidence type="ECO:0000256" key="1">
    <source>
        <dbReference type="SAM" id="MobiDB-lite"/>
    </source>
</evidence>
<feature type="compositionally biased region" description="Low complexity" evidence="1">
    <location>
        <begin position="295"/>
        <end position="314"/>
    </location>
</feature>
<organism evidence="2 3">
    <name type="scientific">Lingula anatina</name>
    <name type="common">Brachiopod</name>
    <name type="synonym">Lingula unguis</name>
    <dbReference type="NCBI Taxonomy" id="7574"/>
    <lineage>
        <taxon>Eukaryota</taxon>
        <taxon>Metazoa</taxon>
        <taxon>Spiralia</taxon>
        <taxon>Lophotrochozoa</taxon>
        <taxon>Brachiopoda</taxon>
        <taxon>Linguliformea</taxon>
        <taxon>Lingulata</taxon>
        <taxon>Lingulida</taxon>
        <taxon>Linguloidea</taxon>
        <taxon>Lingulidae</taxon>
        <taxon>Lingula</taxon>
    </lineage>
</organism>
<name>A0A1S3I407_LINAN</name>